<keyword evidence="3 8" id="KW-0812">Transmembrane</keyword>
<evidence type="ECO:0000259" key="10">
    <source>
        <dbReference type="PROSITE" id="PS50929"/>
    </source>
</evidence>
<dbReference type="SUPFAM" id="SSF52540">
    <property type="entry name" value="P-loop containing nucleoside triphosphate hydrolases"/>
    <property type="match status" value="1"/>
</dbReference>
<sequence>MQEEEALGKAYDGRLLLRLWKYIAPYRWQVALTVGLIFPLFLLETAPAWIIKVGLNRATGEVSEHPTQLDEMLEPIAGVLDAPLGLDGLWWLAGLYLLSTLLGSAFQFLNIYVMARTGQAAMRDLRRDVFDHIQRLHLGFFDKYPVGRLVTRCTNDVENVAEMFSAGIVALIGDLLRMSGFATILFLEDPRLALLTLLVIPPLAVVALVFRFKVRAAYRLVRVRIARINAYIQENVTGMREVQLFTREERNRAEFDEMNASHRDAWFRSIRFDSGLFAVVELAQSLTVAIILWQATGMASAGTIYLFIDLLRRFFMPLRDLSAKYSVMQSSMASAERIFELLDTEPEVVDRSGALALDDRGVEARGFVEFENVWFAYDGEPQLDRDWILRDLSFRVEPGERIALVGPTGAGKTTVLKLLTRLYEPTRGRVLLDGVDLRDYTQEHLRRRVAMVLQDVFLFSGSVFENIALDREDIDAARVAQVARAVQAHRFIDALPDGYASEVRERGSNFSAGQRQLLSFARALAHGADVLVLDEATSSIDTETEALVQRGIHTLMDGRTALVVAHRLSTIQDVDRIYVLERGALVEHGSHAELMVQHGLYERLYQLQYATQSPPQLSAAGA</sequence>
<feature type="domain" description="ABC transmembrane type-1" evidence="10">
    <location>
        <begin position="83"/>
        <end position="330"/>
    </location>
</feature>
<dbReference type="PROSITE" id="PS00211">
    <property type="entry name" value="ABC_TRANSPORTER_1"/>
    <property type="match status" value="1"/>
</dbReference>
<dbReference type="InterPro" id="IPR027417">
    <property type="entry name" value="P-loop_NTPase"/>
</dbReference>
<feature type="transmembrane region" description="Helical" evidence="8">
    <location>
        <begin position="164"/>
        <end position="186"/>
    </location>
</feature>
<dbReference type="EMBL" id="JQ085819">
    <property type="protein sequence ID" value="AFD03237.1"/>
    <property type="molecule type" value="Genomic_DNA"/>
</dbReference>
<keyword evidence="2" id="KW-0813">Transport</keyword>
<feature type="transmembrane region" description="Helical" evidence="8">
    <location>
        <begin position="192"/>
        <end position="212"/>
    </location>
</feature>
<dbReference type="PROSITE" id="PS50893">
    <property type="entry name" value="ABC_TRANSPORTER_2"/>
    <property type="match status" value="1"/>
</dbReference>
<feature type="domain" description="ABC transporter" evidence="9">
    <location>
        <begin position="368"/>
        <end position="607"/>
    </location>
</feature>
<dbReference type="InterPro" id="IPR039421">
    <property type="entry name" value="Type_1_exporter"/>
</dbReference>
<dbReference type="InterPro" id="IPR003439">
    <property type="entry name" value="ABC_transporter-like_ATP-bd"/>
</dbReference>
<dbReference type="Pfam" id="PF00005">
    <property type="entry name" value="ABC_tran"/>
    <property type="match status" value="1"/>
</dbReference>
<evidence type="ECO:0000256" key="6">
    <source>
        <dbReference type="ARBA" id="ARBA00022989"/>
    </source>
</evidence>
<dbReference type="GO" id="GO:0140359">
    <property type="term" value="F:ABC-type transporter activity"/>
    <property type="evidence" value="ECO:0007669"/>
    <property type="project" value="InterPro"/>
</dbReference>
<dbReference type="CDD" id="cd18544">
    <property type="entry name" value="ABC_6TM_TmrA_like"/>
    <property type="match status" value="1"/>
</dbReference>
<dbReference type="GO" id="GO:0005886">
    <property type="term" value="C:plasma membrane"/>
    <property type="evidence" value="ECO:0007669"/>
    <property type="project" value="UniProtKB-SubCell"/>
</dbReference>
<evidence type="ECO:0000256" key="4">
    <source>
        <dbReference type="ARBA" id="ARBA00022741"/>
    </source>
</evidence>
<dbReference type="AlphaFoldDB" id="H9BWR5"/>
<dbReference type="GO" id="GO:0016887">
    <property type="term" value="F:ATP hydrolysis activity"/>
    <property type="evidence" value="ECO:0007669"/>
    <property type="project" value="InterPro"/>
</dbReference>
<dbReference type="CDD" id="cd03254">
    <property type="entry name" value="ABCC_Glucan_exporter_like"/>
    <property type="match status" value="1"/>
</dbReference>
<dbReference type="PANTHER" id="PTHR24221:SF587">
    <property type="entry name" value="ABC TRANSPORTER RELATED"/>
    <property type="match status" value="1"/>
</dbReference>
<evidence type="ECO:0000259" key="9">
    <source>
        <dbReference type="PROSITE" id="PS50893"/>
    </source>
</evidence>
<dbReference type="Gene3D" id="1.20.1560.10">
    <property type="entry name" value="ABC transporter type 1, transmembrane domain"/>
    <property type="match status" value="1"/>
</dbReference>
<dbReference type="FunFam" id="3.40.50.300:FF:000287">
    <property type="entry name" value="Multidrug ABC transporter ATP-binding protein"/>
    <property type="match status" value="1"/>
</dbReference>
<keyword evidence="6 8" id="KW-1133">Transmembrane helix</keyword>
<comment type="subcellular location">
    <subcellularLocation>
        <location evidence="1">Cell membrane</location>
        <topology evidence="1">Multi-pass membrane protein</topology>
    </subcellularLocation>
</comment>
<dbReference type="SMART" id="SM00382">
    <property type="entry name" value="AAA"/>
    <property type="match status" value="1"/>
</dbReference>
<evidence type="ECO:0000256" key="7">
    <source>
        <dbReference type="ARBA" id="ARBA00023136"/>
    </source>
</evidence>
<name>H9BWR5_9BACT</name>
<evidence type="ECO:0000256" key="3">
    <source>
        <dbReference type="ARBA" id="ARBA00022692"/>
    </source>
</evidence>
<evidence type="ECO:0000256" key="5">
    <source>
        <dbReference type="ARBA" id="ARBA00022840"/>
    </source>
</evidence>
<dbReference type="InterPro" id="IPR003593">
    <property type="entry name" value="AAA+_ATPase"/>
</dbReference>
<proteinExistence type="predicted"/>
<reference evidence="11" key="1">
    <citation type="submission" date="2011-11" db="EMBL/GenBank/DDBJ databases">
        <title>Construction and analysis of a metagenome of deep-sea sediment.</title>
        <authorList>
            <person name="Huo Y.-Y."/>
            <person name="Cheng H."/>
            <person name="Wu M."/>
        </authorList>
    </citation>
    <scope>NUCLEOTIDE SEQUENCE</scope>
</reference>
<organism evidence="11">
    <name type="scientific">uncultured bacterium W4-39b</name>
    <dbReference type="NCBI Taxonomy" id="1130994"/>
    <lineage>
        <taxon>Bacteria</taxon>
        <taxon>environmental samples</taxon>
    </lineage>
</organism>
<dbReference type="InterPro" id="IPR011527">
    <property type="entry name" value="ABC1_TM_dom"/>
</dbReference>
<dbReference type="Gene3D" id="3.40.50.300">
    <property type="entry name" value="P-loop containing nucleotide triphosphate hydrolases"/>
    <property type="match status" value="1"/>
</dbReference>
<dbReference type="PANTHER" id="PTHR24221">
    <property type="entry name" value="ATP-BINDING CASSETTE SUB-FAMILY B"/>
    <property type="match status" value="1"/>
</dbReference>
<accession>H9BWR5</accession>
<protein>
    <submittedName>
        <fullName evidence="11">ABC transporter related protein</fullName>
    </submittedName>
</protein>
<feature type="transmembrane region" description="Helical" evidence="8">
    <location>
        <begin position="89"/>
        <end position="113"/>
    </location>
</feature>
<dbReference type="InterPro" id="IPR036640">
    <property type="entry name" value="ABC1_TM_sf"/>
</dbReference>
<keyword evidence="5" id="KW-0067">ATP-binding</keyword>
<dbReference type="SUPFAM" id="SSF90123">
    <property type="entry name" value="ABC transporter transmembrane region"/>
    <property type="match status" value="1"/>
</dbReference>
<evidence type="ECO:0000256" key="2">
    <source>
        <dbReference type="ARBA" id="ARBA00022448"/>
    </source>
</evidence>
<dbReference type="PROSITE" id="PS50929">
    <property type="entry name" value="ABC_TM1F"/>
    <property type="match status" value="1"/>
</dbReference>
<feature type="transmembrane region" description="Helical" evidence="8">
    <location>
        <begin position="28"/>
        <end position="51"/>
    </location>
</feature>
<evidence type="ECO:0000256" key="8">
    <source>
        <dbReference type="SAM" id="Phobius"/>
    </source>
</evidence>
<dbReference type="GO" id="GO:0005524">
    <property type="term" value="F:ATP binding"/>
    <property type="evidence" value="ECO:0007669"/>
    <property type="project" value="UniProtKB-KW"/>
</dbReference>
<dbReference type="InterPro" id="IPR017871">
    <property type="entry name" value="ABC_transporter-like_CS"/>
</dbReference>
<evidence type="ECO:0000313" key="11">
    <source>
        <dbReference type="EMBL" id="AFD03237.1"/>
    </source>
</evidence>
<keyword evidence="7 8" id="KW-0472">Membrane</keyword>
<dbReference type="Pfam" id="PF00664">
    <property type="entry name" value="ABC_membrane"/>
    <property type="match status" value="1"/>
</dbReference>
<evidence type="ECO:0000256" key="1">
    <source>
        <dbReference type="ARBA" id="ARBA00004651"/>
    </source>
</evidence>
<keyword evidence="4" id="KW-0547">Nucleotide-binding</keyword>